<dbReference type="InterPro" id="IPR045864">
    <property type="entry name" value="aa-tRNA-synth_II/BPL/LPL"/>
</dbReference>
<dbReference type="Gene3D" id="3.30.930.10">
    <property type="entry name" value="Bira Bifunctional Protein, Domain 2"/>
    <property type="match status" value="1"/>
</dbReference>
<dbReference type="InterPro" id="IPR006195">
    <property type="entry name" value="aa-tRNA-synth_II"/>
</dbReference>
<evidence type="ECO:0000256" key="10">
    <source>
        <dbReference type="ARBA" id="ARBA00047929"/>
    </source>
</evidence>
<dbReference type="HAMAP" id="MF_00176">
    <property type="entry name" value="Ser_tRNA_synth_type1"/>
    <property type="match status" value="1"/>
</dbReference>
<evidence type="ECO:0000256" key="9">
    <source>
        <dbReference type="ARBA" id="ARBA00023146"/>
    </source>
</evidence>
<dbReference type="CDD" id="cd00770">
    <property type="entry name" value="SerRS_core"/>
    <property type="match status" value="1"/>
</dbReference>
<keyword evidence="15" id="KW-0175">Coiled coil</keyword>
<comment type="catalytic activity">
    <reaction evidence="11 12">
        <text>tRNA(Ser) + L-serine + ATP = L-seryl-tRNA(Ser) + AMP + diphosphate + H(+)</text>
        <dbReference type="Rhea" id="RHEA:12292"/>
        <dbReference type="Rhea" id="RHEA-COMP:9669"/>
        <dbReference type="Rhea" id="RHEA-COMP:9703"/>
        <dbReference type="ChEBI" id="CHEBI:15378"/>
        <dbReference type="ChEBI" id="CHEBI:30616"/>
        <dbReference type="ChEBI" id="CHEBI:33019"/>
        <dbReference type="ChEBI" id="CHEBI:33384"/>
        <dbReference type="ChEBI" id="CHEBI:78442"/>
        <dbReference type="ChEBI" id="CHEBI:78533"/>
        <dbReference type="ChEBI" id="CHEBI:456215"/>
        <dbReference type="EC" id="6.1.1.11"/>
    </reaction>
</comment>
<evidence type="ECO:0000256" key="2">
    <source>
        <dbReference type="ARBA" id="ARBA00005045"/>
    </source>
</evidence>
<feature type="binding site" evidence="12 14">
    <location>
        <begin position="348"/>
        <end position="351"/>
    </location>
    <ligand>
        <name>ATP</name>
        <dbReference type="ChEBI" id="CHEBI:30616"/>
    </ligand>
</feature>
<comment type="domain">
    <text evidence="12">Consists of two distinct domains, a catalytic core and a N-terminal extension that is involved in tRNA binding.</text>
</comment>
<dbReference type="EMBL" id="MEVA01000013">
    <property type="protein sequence ID" value="OGC47323.1"/>
    <property type="molecule type" value="Genomic_DNA"/>
</dbReference>
<dbReference type="GO" id="GO:0006434">
    <property type="term" value="P:seryl-tRNA aminoacylation"/>
    <property type="evidence" value="ECO:0007669"/>
    <property type="project" value="UniProtKB-UniRule"/>
</dbReference>
<sequence>MIDIKFIRENPEVIKKAVVDKQLGETVDIDKILKIDREHLLLLQKVETHRALRNQLSEQISKVSGDARAKLIGEATKVKEEVKESEEKLKKLELELANMLLWVPNVPAEDVPIGKDETGNVVIRKVGKLPKFGFAPKDHLELGQNLGIIDTERGAKIGGARGYFLRGAGVKLHQAILKYAQDLIESKGFEIFEVPWLVRPDYFVGTGYFPWGVEDHYSVQDDLALIGTAEVSLTSYFAGETLNEEDLPMKLAGISPCYRREVGGYGKDTKGIFRVHQFTKVEQVVLLPEGEDLSREWHDKMLGYSEELLKGLRLPYQVLLMCTGDMGAGQRKKYDINTWFPAQEKYRETHSDSYFLDFQSRRLNIKYKTKDGKTKFVNTLNNTVAASPRLLAAVLENYQQKDGSVKIPKVLQKYIGKKEIRKPQ</sequence>
<dbReference type="AlphaFoldDB" id="A0A1F4USY7"/>
<dbReference type="Pfam" id="PF02403">
    <property type="entry name" value="Seryl_tRNA_N"/>
    <property type="match status" value="1"/>
</dbReference>
<dbReference type="PANTHER" id="PTHR43697">
    <property type="entry name" value="SERYL-TRNA SYNTHETASE"/>
    <property type="match status" value="1"/>
</dbReference>
<evidence type="ECO:0000256" key="3">
    <source>
        <dbReference type="ARBA" id="ARBA00010728"/>
    </source>
</evidence>
<protein>
    <recommendedName>
        <fullName evidence="12">Serine--tRNA ligase</fullName>
        <ecNumber evidence="12">6.1.1.11</ecNumber>
    </recommendedName>
    <alternativeName>
        <fullName evidence="12">Seryl-tRNA synthetase</fullName>
        <shortName evidence="12">SerRS</shortName>
    </alternativeName>
    <alternativeName>
        <fullName evidence="12">Seryl-tRNA(Ser/Sec) synthetase</fullName>
    </alternativeName>
</protein>
<dbReference type="Proteomes" id="UP000176608">
    <property type="component" value="Unassembled WGS sequence"/>
</dbReference>
<keyword evidence="8 12" id="KW-0648">Protein biosynthesis</keyword>
<dbReference type="GO" id="GO:0004828">
    <property type="term" value="F:serine-tRNA ligase activity"/>
    <property type="evidence" value="ECO:0007669"/>
    <property type="project" value="UniProtKB-UniRule"/>
</dbReference>
<evidence type="ECO:0000256" key="4">
    <source>
        <dbReference type="ARBA" id="ARBA00022490"/>
    </source>
</evidence>
<reference evidence="17 18" key="1">
    <citation type="journal article" date="2016" name="Nat. Commun.">
        <title>Thousands of microbial genomes shed light on interconnected biogeochemical processes in an aquifer system.</title>
        <authorList>
            <person name="Anantharaman K."/>
            <person name="Brown C.T."/>
            <person name="Hug L.A."/>
            <person name="Sharon I."/>
            <person name="Castelle C.J."/>
            <person name="Probst A.J."/>
            <person name="Thomas B.C."/>
            <person name="Singh A."/>
            <person name="Wilkins M.J."/>
            <person name="Karaoz U."/>
            <person name="Brodie E.L."/>
            <person name="Williams K.H."/>
            <person name="Hubbard S.S."/>
            <person name="Banfield J.F."/>
        </authorList>
    </citation>
    <scope>NUCLEOTIDE SEQUENCE [LARGE SCALE GENOMIC DNA]</scope>
</reference>
<comment type="similarity">
    <text evidence="3 12">Belongs to the class-II aminoacyl-tRNA synthetase family. Type-1 seryl-tRNA synthetase subfamily.</text>
</comment>
<dbReference type="UniPathway" id="UPA00906">
    <property type="reaction ID" value="UER00895"/>
</dbReference>
<dbReference type="InterPro" id="IPR033729">
    <property type="entry name" value="SerRS_core"/>
</dbReference>
<feature type="binding site" evidence="14">
    <location>
        <begin position="275"/>
        <end position="278"/>
    </location>
    <ligand>
        <name>ATP</name>
        <dbReference type="ChEBI" id="CHEBI:30616"/>
    </ligand>
</feature>
<evidence type="ECO:0000313" key="17">
    <source>
        <dbReference type="EMBL" id="OGC47323.1"/>
    </source>
</evidence>
<name>A0A1F4USY7_UNCKA</name>
<evidence type="ECO:0000259" key="16">
    <source>
        <dbReference type="PROSITE" id="PS50862"/>
    </source>
</evidence>
<dbReference type="InterPro" id="IPR015866">
    <property type="entry name" value="Ser-tRNA-synth_1_N"/>
</dbReference>
<keyword evidence="6 12" id="KW-0547">Nucleotide-binding</keyword>
<evidence type="ECO:0000256" key="11">
    <source>
        <dbReference type="ARBA" id="ARBA00048823"/>
    </source>
</evidence>
<evidence type="ECO:0000313" key="18">
    <source>
        <dbReference type="Proteomes" id="UP000176608"/>
    </source>
</evidence>
<keyword evidence="5 12" id="KW-0436">Ligase</keyword>
<dbReference type="GO" id="GO:0005737">
    <property type="term" value="C:cytoplasm"/>
    <property type="evidence" value="ECO:0007669"/>
    <property type="project" value="UniProtKB-SubCell"/>
</dbReference>
<organism evidence="17 18">
    <name type="scientific">candidate division WWE3 bacterium RIFCSPHIGHO2_01_FULL_42_13</name>
    <dbReference type="NCBI Taxonomy" id="1802617"/>
    <lineage>
        <taxon>Bacteria</taxon>
        <taxon>Katanobacteria</taxon>
    </lineage>
</organism>
<dbReference type="PRINTS" id="PR00981">
    <property type="entry name" value="TRNASYNTHSER"/>
</dbReference>
<evidence type="ECO:0000256" key="1">
    <source>
        <dbReference type="ARBA" id="ARBA00004496"/>
    </source>
</evidence>
<dbReference type="InterPro" id="IPR010978">
    <property type="entry name" value="tRNA-bd_arm"/>
</dbReference>
<comment type="caution">
    <text evidence="17">The sequence shown here is derived from an EMBL/GenBank/DDBJ whole genome shotgun (WGS) entry which is preliminary data.</text>
</comment>
<comment type="pathway">
    <text evidence="2 12">Aminoacyl-tRNA biosynthesis; selenocysteinyl-tRNA(Sec) biosynthesis; L-seryl-tRNA(Sec) from L-serine and tRNA(Sec): step 1/1.</text>
</comment>
<evidence type="ECO:0000256" key="14">
    <source>
        <dbReference type="PIRSR" id="PIRSR001529-2"/>
    </source>
</evidence>
<feature type="binding site" evidence="12 13">
    <location>
        <position position="282"/>
    </location>
    <ligand>
        <name>L-serine</name>
        <dbReference type="ChEBI" id="CHEBI:33384"/>
    </ligand>
</feature>
<evidence type="ECO:0000256" key="5">
    <source>
        <dbReference type="ARBA" id="ARBA00022598"/>
    </source>
</evidence>
<evidence type="ECO:0000256" key="6">
    <source>
        <dbReference type="ARBA" id="ARBA00022741"/>
    </source>
</evidence>
<feature type="binding site" evidence="12">
    <location>
        <position position="383"/>
    </location>
    <ligand>
        <name>L-serine</name>
        <dbReference type="ChEBI" id="CHEBI:33384"/>
    </ligand>
</feature>
<dbReference type="InterPro" id="IPR042103">
    <property type="entry name" value="SerRS_1_N_sf"/>
</dbReference>
<dbReference type="GO" id="GO:0016260">
    <property type="term" value="P:selenocysteine biosynthetic process"/>
    <property type="evidence" value="ECO:0007669"/>
    <property type="project" value="UniProtKB-UniRule"/>
</dbReference>
<keyword evidence="4 12" id="KW-0963">Cytoplasm</keyword>
<dbReference type="SUPFAM" id="SSF55681">
    <property type="entry name" value="Class II aaRS and biotin synthetases"/>
    <property type="match status" value="1"/>
</dbReference>
<feature type="binding site" evidence="12">
    <location>
        <begin position="228"/>
        <end position="230"/>
    </location>
    <ligand>
        <name>L-serine</name>
        <dbReference type="ChEBI" id="CHEBI:33384"/>
    </ligand>
</feature>
<dbReference type="NCBIfam" id="TIGR00414">
    <property type="entry name" value="serS"/>
    <property type="match status" value="1"/>
</dbReference>
<dbReference type="PANTHER" id="PTHR43697:SF1">
    <property type="entry name" value="SERINE--TRNA LIGASE"/>
    <property type="match status" value="1"/>
</dbReference>
<evidence type="ECO:0000256" key="13">
    <source>
        <dbReference type="PIRSR" id="PIRSR001529-1"/>
    </source>
</evidence>
<dbReference type="PIRSF" id="PIRSF001529">
    <property type="entry name" value="Ser-tRNA-synth_IIa"/>
    <property type="match status" value="1"/>
</dbReference>
<keyword evidence="9 12" id="KW-0030">Aminoacyl-tRNA synthetase</keyword>
<feature type="binding site" evidence="12">
    <location>
        <position position="275"/>
    </location>
    <ligand>
        <name>ATP</name>
        <dbReference type="ChEBI" id="CHEBI:30616"/>
    </ligand>
</feature>
<evidence type="ECO:0000256" key="8">
    <source>
        <dbReference type="ARBA" id="ARBA00022917"/>
    </source>
</evidence>
<evidence type="ECO:0000256" key="7">
    <source>
        <dbReference type="ARBA" id="ARBA00022840"/>
    </source>
</evidence>
<dbReference type="EC" id="6.1.1.11" evidence="12"/>
<dbReference type="PROSITE" id="PS50862">
    <property type="entry name" value="AA_TRNA_LIGASE_II"/>
    <property type="match status" value="1"/>
</dbReference>
<evidence type="ECO:0000256" key="15">
    <source>
        <dbReference type="SAM" id="Coils"/>
    </source>
</evidence>
<feature type="coiled-coil region" evidence="15">
    <location>
        <begin position="68"/>
        <end position="95"/>
    </location>
</feature>
<dbReference type="Pfam" id="PF00587">
    <property type="entry name" value="tRNA-synt_2b"/>
    <property type="match status" value="1"/>
</dbReference>
<feature type="binding site" evidence="13">
    <location>
        <position position="259"/>
    </location>
    <ligand>
        <name>L-serine</name>
        <dbReference type="ChEBI" id="CHEBI:33384"/>
    </ligand>
</feature>
<feature type="binding site" evidence="13">
    <location>
        <position position="381"/>
    </location>
    <ligand>
        <name>L-serine</name>
        <dbReference type="ChEBI" id="CHEBI:33384"/>
    </ligand>
</feature>
<gene>
    <name evidence="12" type="primary">serS</name>
    <name evidence="17" type="ORF">A2886_00050</name>
</gene>
<comment type="subunit">
    <text evidence="12">Homodimer. The tRNA molecule binds across the dimer.</text>
</comment>
<feature type="domain" description="Aminoacyl-transfer RNA synthetases class-II family profile" evidence="16">
    <location>
        <begin position="138"/>
        <end position="408"/>
    </location>
</feature>
<dbReference type="Gene3D" id="1.10.287.40">
    <property type="entry name" value="Serine-tRNA synthetase, tRNA binding domain"/>
    <property type="match status" value="1"/>
</dbReference>
<dbReference type="InterPro" id="IPR002317">
    <property type="entry name" value="Ser-tRNA-ligase_type_1"/>
</dbReference>
<keyword evidence="7 12" id="KW-0067">ATP-binding</keyword>
<feature type="binding site" evidence="12 14">
    <location>
        <begin position="259"/>
        <end position="261"/>
    </location>
    <ligand>
        <name>ATP</name>
        <dbReference type="ChEBI" id="CHEBI:30616"/>
    </ligand>
</feature>
<dbReference type="STRING" id="1802617.A2886_00050"/>
<evidence type="ECO:0000256" key="12">
    <source>
        <dbReference type="HAMAP-Rule" id="MF_00176"/>
    </source>
</evidence>
<feature type="site" description="Important for serine binding" evidence="13">
    <location>
        <position position="383"/>
    </location>
</feature>
<accession>A0A1F4USY7</accession>
<comment type="function">
    <text evidence="12">Catalyzes the attachment of serine to tRNA(Ser). Is also able to aminoacylate tRNA(Sec) with serine, to form the misacylated tRNA L-seryl-tRNA(Sec), which will be further converted into selenocysteinyl-tRNA(Sec).</text>
</comment>
<comment type="subcellular location">
    <subcellularLocation>
        <location evidence="1 12">Cytoplasm</location>
    </subcellularLocation>
</comment>
<dbReference type="InterPro" id="IPR002314">
    <property type="entry name" value="aa-tRNA-synt_IIb"/>
</dbReference>
<dbReference type="SUPFAM" id="SSF46589">
    <property type="entry name" value="tRNA-binding arm"/>
    <property type="match status" value="1"/>
</dbReference>
<dbReference type="GO" id="GO:0005524">
    <property type="term" value="F:ATP binding"/>
    <property type="evidence" value="ECO:0007669"/>
    <property type="project" value="UniProtKB-UniRule"/>
</dbReference>
<comment type="catalytic activity">
    <reaction evidence="10 12">
        <text>tRNA(Sec) + L-serine + ATP = L-seryl-tRNA(Sec) + AMP + diphosphate + H(+)</text>
        <dbReference type="Rhea" id="RHEA:42580"/>
        <dbReference type="Rhea" id="RHEA-COMP:9742"/>
        <dbReference type="Rhea" id="RHEA-COMP:10128"/>
        <dbReference type="ChEBI" id="CHEBI:15378"/>
        <dbReference type="ChEBI" id="CHEBI:30616"/>
        <dbReference type="ChEBI" id="CHEBI:33019"/>
        <dbReference type="ChEBI" id="CHEBI:33384"/>
        <dbReference type="ChEBI" id="CHEBI:78442"/>
        <dbReference type="ChEBI" id="CHEBI:78533"/>
        <dbReference type="ChEBI" id="CHEBI:456215"/>
        <dbReference type="EC" id="6.1.1.11"/>
    </reaction>
</comment>
<feature type="binding site" evidence="13">
    <location>
        <position position="228"/>
    </location>
    <ligand>
        <name>L-serine</name>
        <dbReference type="ChEBI" id="CHEBI:33384"/>
    </ligand>
</feature>
<proteinExistence type="inferred from homology"/>